<sequence length="562" mass="59464" precursor="true">MTLSLRLSASLCLLSLLCFGCSKSTDSDSSNASAAGVPSADGGVQSAAELAARGVSPDVGDDTFGHTYANASERADDVSRSQPAGADLTGMKPGDPPNNPASLIPEGGLTLADPSSSTDDGSTNARPLRDDLTPQELTGYLSATDRDMELIATGRAGISDQSKAMTTMMQIVEQKLEAARQLAEHPQATPEDKVTGIRGQMQALSHMAGGGDVQAAQKLETLAKEQVNSSDQRIASDSQIVLVGFAIESLRNGKANAETQMVELINQLAKSKNVDVAALMVMGQARNTLAMYGHATEAQSVGETISNVFGDSSDPMIANMAAQLAGNARFDETTRMINTTIQGGDVPVGQWSAAANRLIDAAPDLSSVQQLAGAALQFEALGLSELVDETFRVLTDRFPDADSETRTEVNIAMDAQKRREDVLGTLYQPSLPAVDGAPLSLADYRGKVVLMPLWAVTLEESLQVIPQLKLMRDADPDNIAIVGINLDPQEAPVEEFAQKSELGFRNFRSISSAQQRVANPVAVQFGAVSFPFVVILDQEGRVAALDFSGLQLQSSVQQLLKK</sequence>
<feature type="coiled-coil region" evidence="5">
    <location>
        <begin position="247"/>
        <end position="274"/>
    </location>
</feature>
<dbReference type="PANTHER" id="PTHR42852:SF6">
    <property type="entry name" value="THIOL:DISULFIDE INTERCHANGE PROTEIN DSBE"/>
    <property type="match status" value="1"/>
</dbReference>
<dbReference type="CDD" id="cd02966">
    <property type="entry name" value="TlpA_like_family"/>
    <property type="match status" value="1"/>
</dbReference>
<evidence type="ECO:0000256" key="1">
    <source>
        <dbReference type="ARBA" id="ARBA00004196"/>
    </source>
</evidence>
<accession>A0A5C6ATM6</accession>
<comment type="subcellular location">
    <subcellularLocation>
        <location evidence="1">Cell envelope</location>
    </subcellularLocation>
</comment>
<feature type="domain" description="Thioredoxin" evidence="8">
    <location>
        <begin position="420"/>
        <end position="562"/>
    </location>
</feature>
<dbReference type="AlphaFoldDB" id="A0A5C6ATM6"/>
<dbReference type="GO" id="GO:0017004">
    <property type="term" value="P:cytochrome complex assembly"/>
    <property type="evidence" value="ECO:0007669"/>
    <property type="project" value="UniProtKB-KW"/>
</dbReference>
<dbReference type="OrthoDB" id="226878at2"/>
<dbReference type="InterPro" id="IPR036249">
    <property type="entry name" value="Thioredoxin-like_sf"/>
</dbReference>
<keyword evidence="5" id="KW-0175">Coiled coil</keyword>
<dbReference type="Gene3D" id="3.40.30.10">
    <property type="entry name" value="Glutaredoxin"/>
    <property type="match status" value="1"/>
</dbReference>
<evidence type="ECO:0000256" key="5">
    <source>
        <dbReference type="SAM" id="Coils"/>
    </source>
</evidence>
<evidence type="ECO:0000313" key="9">
    <source>
        <dbReference type="EMBL" id="TWU02416.1"/>
    </source>
</evidence>
<keyword evidence="2" id="KW-0201">Cytochrome c-type biogenesis</keyword>
<organism evidence="9 10">
    <name type="scientific">Stieleria varia</name>
    <dbReference type="NCBI Taxonomy" id="2528005"/>
    <lineage>
        <taxon>Bacteria</taxon>
        <taxon>Pseudomonadati</taxon>
        <taxon>Planctomycetota</taxon>
        <taxon>Planctomycetia</taxon>
        <taxon>Pirellulales</taxon>
        <taxon>Pirellulaceae</taxon>
        <taxon>Stieleria</taxon>
    </lineage>
</organism>
<evidence type="ECO:0000313" key="10">
    <source>
        <dbReference type="Proteomes" id="UP000320176"/>
    </source>
</evidence>
<evidence type="ECO:0000256" key="6">
    <source>
        <dbReference type="SAM" id="MobiDB-lite"/>
    </source>
</evidence>
<evidence type="ECO:0000256" key="2">
    <source>
        <dbReference type="ARBA" id="ARBA00022748"/>
    </source>
</evidence>
<dbReference type="RefSeq" id="WP_146520754.1">
    <property type="nucleotide sequence ID" value="NZ_CP151726.1"/>
</dbReference>
<reference evidence="9 10" key="1">
    <citation type="submission" date="2019-02" db="EMBL/GenBank/DDBJ databases">
        <title>Deep-cultivation of Planctomycetes and their phenomic and genomic characterization uncovers novel biology.</title>
        <authorList>
            <person name="Wiegand S."/>
            <person name="Jogler M."/>
            <person name="Boedeker C."/>
            <person name="Pinto D."/>
            <person name="Vollmers J."/>
            <person name="Rivas-Marin E."/>
            <person name="Kohn T."/>
            <person name="Peeters S.H."/>
            <person name="Heuer A."/>
            <person name="Rast P."/>
            <person name="Oberbeckmann S."/>
            <person name="Bunk B."/>
            <person name="Jeske O."/>
            <person name="Meyerdierks A."/>
            <person name="Storesund J.E."/>
            <person name="Kallscheuer N."/>
            <person name="Luecker S."/>
            <person name="Lage O.M."/>
            <person name="Pohl T."/>
            <person name="Merkel B.J."/>
            <person name="Hornburger P."/>
            <person name="Mueller R.-W."/>
            <person name="Bruemmer F."/>
            <person name="Labrenz M."/>
            <person name="Spormann A.M."/>
            <person name="Op Den Camp H."/>
            <person name="Overmann J."/>
            <person name="Amann R."/>
            <person name="Jetten M.S.M."/>
            <person name="Mascher T."/>
            <person name="Medema M.H."/>
            <person name="Devos D.P."/>
            <person name="Kaster A.-K."/>
            <person name="Ovreas L."/>
            <person name="Rohde M."/>
            <person name="Galperin M.Y."/>
            <person name="Jogler C."/>
        </authorList>
    </citation>
    <scope>NUCLEOTIDE SEQUENCE [LARGE SCALE GENOMIC DNA]</scope>
    <source>
        <strain evidence="9 10">Pla52n</strain>
    </source>
</reference>
<dbReference type="EMBL" id="SJPN01000004">
    <property type="protein sequence ID" value="TWU02416.1"/>
    <property type="molecule type" value="Genomic_DNA"/>
</dbReference>
<evidence type="ECO:0000259" key="8">
    <source>
        <dbReference type="PROSITE" id="PS51352"/>
    </source>
</evidence>
<dbReference type="SUPFAM" id="SSF52833">
    <property type="entry name" value="Thioredoxin-like"/>
    <property type="match status" value="1"/>
</dbReference>
<dbReference type="PROSITE" id="PS51352">
    <property type="entry name" value="THIOREDOXIN_2"/>
    <property type="match status" value="1"/>
</dbReference>
<name>A0A5C6ATM6_9BACT</name>
<keyword evidence="3" id="KW-1015">Disulfide bond</keyword>
<evidence type="ECO:0000256" key="4">
    <source>
        <dbReference type="ARBA" id="ARBA00023284"/>
    </source>
</evidence>
<comment type="caution">
    <text evidence="9">The sequence shown here is derived from an EMBL/GenBank/DDBJ whole genome shotgun (WGS) entry which is preliminary data.</text>
</comment>
<evidence type="ECO:0000256" key="3">
    <source>
        <dbReference type="ARBA" id="ARBA00023157"/>
    </source>
</evidence>
<dbReference type="InterPro" id="IPR013766">
    <property type="entry name" value="Thioredoxin_domain"/>
</dbReference>
<keyword evidence="4" id="KW-0676">Redox-active center</keyword>
<protein>
    <recommendedName>
        <fullName evidence="8">Thioredoxin domain-containing protein</fullName>
    </recommendedName>
</protein>
<dbReference type="GO" id="GO:0030313">
    <property type="term" value="C:cell envelope"/>
    <property type="evidence" value="ECO:0007669"/>
    <property type="project" value="UniProtKB-SubCell"/>
</dbReference>
<proteinExistence type="predicted"/>
<keyword evidence="7" id="KW-0732">Signal</keyword>
<feature type="chain" id="PRO_5022967762" description="Thioredoxin domain-containing protein" evidence="7">
    <location>
        <begin position="25"/>
        <end position="562"/>
    </location>
</feature>
<dbReference type="InterPro" id="IPR050553">
    <property type="entry name" value="Thioredoxin_ResA/DsbE_sf"/>
</dbReference>
<dbReference type="Proteomes" id="UP000320176">
    <property type="component" value="Unassembled WGS sequence"/>
</dbReference>
<evidence type="ECO:0000256" key="7">
    <source>
        <dbReference type="SAM" id="SignalP"/>
    </source>
</evidence>
<feature type="signal peptide" evidence="7">
    <location>
        <begin position="1"/>
        <end position="24"/>
    </location>
</feature>
<feature type="compositionally biased region" description="Polar residues" evidence="6">
    <location>
        <begin position="113"/>
        <end position="125"/>
    </location>
</feature>
<gene>
    <name evidence="9" type="ORF">Pla52n_34660</name>
</gene>
<dbReference type="PANTHER" id="PTHR42852">
    <property type="entry name" value="THIOL:DISULFIDE INTERCHANGE PROTEIN DSBE"/>
    <property type="match status" value="1"/>
</dbReference>
<feature type="region of interest" description="Disordered" evidence="6">
    <location>
        <begin position="55"/>
        <end position="134"/>
    </location>
</feature>
<keyword evidence="10" id="KW-1185">Reference proteome</keyword>